<dbReference type="OrthoDB" id="384481at2"/>
<evidence type="ECO:0000313" key="11">
    <source>
        <dbReference type="Proteomes" id="UP000184301"/>
    </source>
</evidence>
<dbReference type="STRING" id="1121950.SAMN02745243_00521"/>
<dbReference type="AlphaFoldDB" id="A0A1M6J2U4"/>
<evidence type="ECO:0000256" key="4">
    <source>
        <dbReference type="ARBA" id="ARBA00022692"/>
    </source>
</evidence>
<dbReference type="PANTHER" id="PTHR10263">
    <property type="entry name" value="V-TYPE PROTON ATPASE PROTEOLIPID SUBUNIT"/>
    <property type="match status" value="1"/>
</dbReference>
<dbReference type="PRINTS" id="PR00122">
    <property type="entry name" value="VACATPASE"/>
</dbReference>
<evidence type="ECO:0000256" key="1">
    <source>
        <dbReference type="ARBA" id="ARBA00004141"/>
    </source>
</evidence>
<evidence type="ECO:0000259" key="9">
    <source>
        <dbReference type="Pfam" id="PF00137"/>
    </source>
</evidence>
<dbReference type="GO" id="GO:0046961">
    <property type="term" value="F:proton-transporting ATPase activity, rotational mechanism"/>
    <property type="evidence" value="ECO:0007669"/>
    <property type="project" value="InterPro"/>
</dbReference>
<dbReference type="FunFam" id="1.20.120.610:FF:000005">
    <property type="entry name" value="V-type sodium ATPase subunit K"/>
    <property type="match status" value="1"/>
</dbReference>
<dbReference type="RefSeq" id="WP_073104557.1">
    <property type="nucleotide sequence ID" value="NZ_FQZY01000008.1"/>
</dbReference>
<keyword evidence="5 8" id="KW-1133">Transmembrane helix</keyword>
<comment type="subcellular location">
    <subcellularLocation>
        <location evidence="1">Membrane</location>
        <topology evidence="1">Multi-pass membrane protein</topology>
    </subcellularLocation>
</comment>
<name>A0A1M6J2U4_9FIRM</name>
<evidence type="ECO:0000256" key="6">
    <source>
        <dbReference type="ARBA" id="ARBA00023065"/>
    </source>
</evidence>
<evidence type="ECO:0000256" key="7">
    <source>
        <dbReference type="ARBA" id="ARBA00023136"/>
    </source>
</evidence>
<gene>
    <name evidence="10" type="ORF">SAMN02745243_00521</name>
</gene>
<dbReference type="InterPro" id="IPR002379">
    <property type="entry name" value="ATPase_proteolipid_c-like_dom"/>
</dbReference>
<keyword evidence="3 8" id="KW-0813">Transport</keyword>
<dbReference type="SUPFAM" id="SSF81333">
    <property type="entry name" value="F1F0 ATP synthase subunit C"/>
    <property type="match status" value="2"/>
</dbReference>
<dbReference type="CDD" id="cd18180">
    <property type="entry name" value="ATP-synt_Vo_Ao_c_NTPK_rpt2"/>
    <property type="match status" value="1"/>
</dbReference>
<evidence type="ECO:0000256" key="3">
    <source>
        <dbReference type="ARBA" id="ARBA00022448"/>
    </source>
</evidence>
<organism evidence="10 11">
    <name type="scientific">Hespellia stercorisuis DSM 15480</name>
    <dbReference type="NCBI Taxonomy" id="1121950"/>
    <lineage>
        <taxon>Bacteria</taxon>
        <taxon>Bacillati</taxon>
        <taxon>Bacillota</taxon>
        <taxon>Clostridia</taxon>
        <taxon>Lachnospirales</taxon>
        <taxon>Lachnospiraceae</taxon>
        <taxon>Hespellia</taxon>
    </lineage>
</organism>
<feature type="transmembrane region" description="Helical" evidence="8">
    <location>
        <begin position="135"/>
        <end position="157"/>
    </location>
</feature>
<dbReference type="InterPro" id="IPR000245">
    <property type="entry name" value="ATPase_proteolipid_csu"/>
</dbReference>
<reference evidence="10 11" key="1">
    <citation type="submission" date="2016-11" db="EMBL/GenBank/DDBJ databases">
        <authorList>
            <person name="Jaros S."/>
            <person name="Januszkiewicz K."/>
            <person name="Wedrychowicz H."/>
        </authorList>
    </citation>
    <scope>NUCLEOTIDE SEQUENCE [LARGE SCALE GENOMIC DNA]</scope>
    <source>
        <strain evidence="10 11">DSM 15480</strain>
    </source>
</reference>
<evidence type="ECO:0000256" key="2">
    <source>
        <dbReference type="ARBA" id="ARBA00007296"/>
    </source>
</evidence>
<keyword evidence="4 8" id="KW-0812">Transmembrane</keyword>
<dbReference type="InterPro" id="IPR035921">
    <property type="entry name" value="F/V-ATP_Csub_sf"/>
</dbReference>
<proteinExistence type="inferred from homology"/>
<comment type="similarity">
    <text evidence="2 8">Belongs to the V-ATPase proteolipid subunit family.</text>
</comment>
<dbReference type="Pfam" id="PF00137">
    <property type="entry name" value="ATP-synt_C"/>
    <property type="match status" value="2"/>
</dbReference>
<feature type="domain" description="V-ATPase proteolipid subunit C-like" evidence="9">
    <location>
        <begin position="15"/>
        <end position="73"/>
    </location>
</feature>
<accession>A0A1M6J2U4</accession>
<feature type="transmembrane region" description="Helical" evidence="8">
    <location>
        <begin position="65"/>
        <end position="87"/>
    </location>
</feature>
<keyword evidence="11" id="KW-1185">Reference proteome</keyword>
<dbReference type="CDD" id="cd18179">
    <property type="entry name" value="ATP-synt_Vo_Ao_c_NTPK_rpt1"/>
    <property type="match status" value="1"/>
</dbReference>
<dbReference type="EMBL" id="FQZY01000008">
    <property type="protein sequence ID" value="SHJ40979.1"/>
    <property type="molecule type" value="Genomic_DNA"/>
</dbReference>
<dbReference type="Gene3D" id="1.20.120.610">
    <property type="entry name" value="lithium bound rotor ring of v- atpase"/>
    <property type="match status" value="1"/>
</dbReference>
<dbReference type="NCBIfam" id="NF005124">
    <property type="entry name" value="PRK06558.1"/>
    <property type="match status" value="1"/>
</dbReference>
<dbReference type="Proteomes" id="UP000184301">
    <property type="component" value="Unassembled WGS sequence"/>
</dbReference>
<dbReference type="GO" id="GO:0033179">
    <property type="term" value="C:proton-transporting V-type ATPase, V0 domain"/>
    <property type="evidence" value="ECO:0007669"/>
    <property type="project" value="InterPro"/>
</dbReference>
<feature type="domain" description="V-ATPase proteolipid subunit C-like" evidence="9">
    <location>
        <begin position="97"/>
        <end position="155"/>
    </location>
</feature>
<evidence type="ECO:0000313" key="10">
    <source>
        <dbReference type="EMBL" id="SHJ40979.1"/>
    </source>
</evidence>
<evidence type="ECO:0000256" key="8">
    <source>
        <dbReference type="RuleBase" id="RU363060"/>
    </source>
</evidence>
<keyword evidence="7 8" id="KW-0472">Membrane</keyword>
<keyword evidence="6 8" id="KW-0406">Ion transport</keyword>
<evidence type="ECO:0000256" key="5">
    <source>
        <dbReference type="ARBA" id="ARBA00022989"/>
    </source>
</evidence>
<feature type="transmembrane region" description="Helical" evidence="8">
    <location>
        <begin position="94"/>
        <end position="115"/>
    </location>
</feature>
<protein>
    <submittedName>
        <fullName evidence="10">V/A-type H+-transporting ATPase subunit K</fullName>
    </submittedName>
</protein>
<sequence length="163" mass="16229">MEGIWGNLGIVYALLGAAAAVFLAGAGSAIGVGIAGQAASGVVAEDPNQFAKVLIMQLLPGTQGIYGLLVGFITLSKIGLLGGSLAAIDPQTGLMILAACLPIGIVGLISGKYQGMTSAAAIGIVAKKPDQFGKAMLFPAMVETYAILALLISILSVSNISVA</sequence>